<dbReference type="InterPro" id="IPR012340">
    <property type="entry name" value="NA-bd_OB-fold"/>
</dbReference>
<dbReference type="SUPFAM" id="SSF141322">
    <property type="entry name" value="NfeD domain-like"/>
    <property type="match status" value="1"/>
</dbReference>
<keyword evidence="2 5" id="KW-0812">Transmembrane</keyword>
<evidence type="ECO:0000256" key="5">
    <source>
        <dbReference type="SAM" id="Phobius"/>
    </source>
</evidence>
<keyword evidence="3 5" id="KW-1133">Transmembrane helix</keyword>
<accession>A0A2A5BAD4</accession>
<evidence type="ECO:0000256" key="2">
    <source>
        <dbReference type="ARBA" id="ARBA00022692"/>
    </source>
</evidence>
<evidence type="ECO:0000256" key="3">
    <source>
        <dbReference type="ARBA" id="ARBA00022989"/>
    </source>
</evidence>
<comment type="caution">
    <text evidence="7">The sequence shown here is derived from an EMBL/GenBank/DDBJ whole genome shotgun (WGS) entry which is preliminary data.</text>
</comment>
<evidence type="ECO:0000313" key="8">
    <source>
        <dbReference type="Proteomes" id="UP000218327"/>
    </source>
</evidence>
<evidence type="ECO:0000256" key="4">
    <source>
        <dbReference type="ARBA" id="ARBA00023136"/>
    </source>
</evidence>
<feature type="transmembrane region" description="Helical" evidence="5">
    <location>
        <begin position="6"/>
        <end position="24"/>
    </location>
</feature>
<keyword evidence="4 5" id="KW-0472">Membrane</keyword>
<dbReference type="PANTHER" id="PTHR33507">
    <property type="entry name" value="INNER MEMBRANE PROTEIN YBBJ"/>
    <property type="match status" value="1"/>
</dbReference>
<dbReference type="InterPro" id="IPR002810">
    <property type="entry name" value="NfeD-like_C"/>
</dbReference>
<sequence>MEFELLYWHWMVFGIALMLTEIFLGSFFIFWFGAAAMVVGLLLLPFPTISEAAQIIIWAFSSVSFAVGWFKILKPLSVDNTKAGMSREALLGEIGQVLMPPNGDKFGKVRFPAPLLGSDEWLIISQDNLSTGDRVSVVDLSGNSLIVTKA</sequence>
<comment type="subcellular location">
    <subcellularLocation>
        <location evidence="1">Membrane</location>
        <topology evidence="1">Multi-pass membrane protein</topology>
    </subcellularLocation>
</comment>
<dbReference type="AlphaFoldDB" id="A0A2A5BAD4"/>
<evidence type="ECO:0000259" key="6">
    <source>
        <dbReference type="Pfam" id="PF01957"/>
    </source>
</evidence>
<evidence type="ECO:0000256" key="1">
    <source>
        <dbReference type="ARBA" id="ARBA00004141"/>
    </source>
</evidence>
<dbReference type="Pfam" id="PF01957">
    <property type="entry name" value="NfeD"/>
    <property type="match status" value="1"/>
</dbReference>
<dbReference type="Proteomes" id="UP000218327">
    <property type="component" value="Unassembled WGS sequence"/>
</dbReference>
<name>A0A2A5BAD4_9GAMM</name>
<proteinExistence type="predicted"/>
<dbReference type="PANTHER" id="PTHR33507:SF3">
    <property type="entry name" value="INNER MEMBRANE PROTEIN YBBJ"/>
    <property type="match status" value="1"/>
</dbReference>
<dbReference type="GO" id="GO:0005886">
    <property type="term" value="C:plasma membrane"/>
    <property type="evidence" value="ECO:0007669"/>
    <property type="project" value="TreeGrafter"/>
</dbReference>
<protein>
    <recommendedName>
        <fullName evidence="6">NfeD-like C-terminal domain-containing protein</fullName>
    </recommendedName>
</protein>
<evidence type="ECO:0000313" key="7">
    <source>
        <dbReference type="EMBL" id="PCJ27966.1"/>
    </source>
</evidence>
<dbReference type="Gene3D" id="2.40.50.140">
    <property type="entry name" value="Nucleic acid-binding proteins"/>
    <property type="match status" value="1"/>
</dbReference>
<dbReference type="EMBL" id="NVVJ01000004">
    <property type="protein sequence ID" value="PCJ27966.1"/>
    <property type="molecule type" value="Genomic_DNA"/>
</dbReference>
<reference evidence="8" key="1">
    <citation type="submission" date="2017-08" db="EMBL/GenBank/DDBJ databases">
        <title>A dynamic microbial community with high functional redundancy inhabits the cold, oxic subseafloor aquifer.</title>
        <authorList>
            <person name="Tully B.J."/>
            <person name="Wheat C.G."/>
            <person name="Glazer B.T."/>
            <person name="Huber J.A."/>
        </authorList>
    </citation>
    <scope>NUCLEOTIDE SEQUENCE [LARGE SCALE GENOMIC DNA]</scope>
</reference>
<dbReference type="InterPro" id="IPR052165">
    <property type="entry name" value="Membrane_assoc_protease"/>
</dbReference>
<organism evidence="7 8">
    <name type="scientific">SAR86 cluster bacterium</name>
    <dbReference type="NCBI Taxonomy" id="2030880"/>
    <lineage>
        <taxon>Bacteria</taxon>
        <taxon>Pseudomonadati</taxon>
        <taxon>Pseudomonadota</taxon>
        <taxon>Gammaproteobacteria</taxon>
        <taxon>SAR86 cluster</taxon>
    </lineage>
</organism>
<feature type="domain" description="NfeD-like C-terminal" evidence="6">
    <location>
        <begin position="87"/>
        <end position="149"/>
    </location>
</feature>
<gene>
    <name evidence="7" type="ORF">COA96_02040</name>
</gene>